<dbReference type="InterPro" id="IPR052736">
    <property type="entry name" value="Stf3_sulfotransferase"/>
</dbReference>
<dbReference type="STRING" id="58114.SAMN05216270_109106"/>
<dbReference type="Pfam" id="PF13469">
    <property type="entry name" value="Sulfotransfer_3"/>
    <property type="match status" value="1"/>
</dbReference>
<keyword evidence="1" id="KW-0808">Transferase</keyword>
<gene>
    <name evidence="1" type="ORF">SAMN05216270_109106</name>
</gene>
<reference evidence="2" key="1">
    <citation type="submission" date="2016-10" db="EMBL/GenBank/DDBJ databases">
        <authorList>
            <person name="Varghese N."/>
            <person name="Submissions S."/>
        </authorList>
    </citation>
    <scope>NUCLEOTIDE SEQUENCE [LARGE SCALE GENOMIC DNA]</scope>
    <source>
        <strain evidence="2">CGMCC 4.3516</strain>
    </source>
</reference>
<dbReference type="InterPro" id="IPR027417">
    <property type="entry name" value="P-loop_NTPase"/>
</dbReference>
<dbReference type="Proteomes" id="UP000198949">
    <property type="component" value="Unassembled WGS sequence"/>
</dbReference>
<dbReference type="RefSeq" id="WP_091037263.1">
    <property type="nucleotide sequence ID" value="NZ_FNAD01000009.1"/>
</dbReference>
<dbReference type="OrthoDB" id="9777890at2"/>
<name>A0A1G6YPK9_9ACTN</name>
<proteinExistence type="predicted"/>
<organism evidence="1 2">
    <name type="scientific">Glycomyces harbinensis</name>
    <dbReference type="NCBI Taxonomy" id="58114"/>
    <lineage>
        <taxon>Bacteria</taxon>
        <taxon>Bacillati</taxon>
        <taxon>Actinomycetota</taxon>
        <taxon>Actinomycetes</taxon>
        <taxon>Glycomycetales</taxon>
        <taxon>Glycomycetaceae</taxon>
        <taxon>Glycomyces</taxon>
    </lineage>
</organism>
<evidence type="ECO:0000313" key="2">
    <source>
        <dbReference type="Proteomes" id="UP000198949"/>
    </source>
</evidence>
<sequence>MRRMVLNAALGRAAKDRRDPGRALALWRERAAVVAAAADTEPDADDAAFVEDLGFTLQCFARVPELTPLGWTVQLRSAEERLANRLRVKWIHSQNPLVADEPIERPVFVVGLPRTASSLVHRILSASEPHRGPLLWELQRTGLGRDAASADRSRRAVERQVARLTALAPAYDAMHPLRADRPEESIAVMWRTYFPLSCAVMPDYRAWLEQADVTADYEYLRQVLQVLQYGRERRRWILKFPGHVAHLDVIRQVFPGAVFVWTHRDPVAAVGSFCALVEALAGVHCRRVDPVAVGRLWLGVLAESIDRGRKLRRALPADAVADVSSHRIVADPHRYAPKLFERLGVPWTFADRMGLDAIAGVPDGGVGPRRDLSRYGLGTEEVEEAFGDYGQEVADLRG</sequence>
<dbReference type="AlphaFoldDB" id="A0A1G6YPK9"/>
<evidence type="ECO:0000313" key="1">
    <source>
        <dbReference type="EMBL" id="SDD92328.1"/>
    </source>
</evidence>
<dbReference type="GO" id="GO:0016740">
    <property type="term" value="F:transferase activity"/>
    <property type="evidence" value="ECO:0007669"/>
    <property type="project" value="UniProtKB-KW"/>
</dbReference>
<dbReference type="Gene3D" id="3.40.50.300">
    <property type="entry name" value="P-loop containing nucleotide triphosphate hydrolases"/>
    <property type="match status" value="1"/>
</dbReference>
<keyword evidence="2" id="KW-1185">Reference proteome</keyword>
<dbReference type="PANTHER" id="PTHR36451">
    <property type="entry name" value="PAPS-DEPENDENT SULFOTRANSFERASE STF3"/>
    <property type="match status" value="1"/>
</dbReference>
<protein>
    <submittedName>
        <fullName evidence="1">Sulfotransferase family protein</fullName>
    </submittedName>
</protein>
<dbReference type="SUPFAM" id="SSF52540">
    <property type="entry name" value="P-loop containing nucleoside triphosphate hydrolases"/>
    <property type="match status" value="1"/>
</dbReference>
<accession>A0A1G6YPK9</accession>
<dbReference type="PANTHER" id="PTHR36451:SF1">
    <property type="entry name" value="OMEGA-HYDROXY-BETA-DIHYDROMENAQUINONE-9 SULFOTRANSFERASE STF3"/>
    <property type="match status" value="1"/>
</dbReference>
<dbReference type="EMBL" id="FNAD01000009">
    <property type="protein sequence ID" value="SDD92328.1"/>
    <property type="molecule type" value="Genomic_DNA"/>
</dbReference>